<feature type="chain" id="PRO_5026841822" description="Serine-threonine/tyrosine-protein kinase catalytic domain-containing protein" evidence="2">
    <location>
        <begin position="30"/>
        <end position="101"/>
    </location>
</feature>
<sequence>MMKTEGFGCIRYMLIKLVMFFGDVIDAKASPQYGSLESTKRQSTYSEILNMTNNFERVLGKGGFGTVYHGYMEHTQVAVKMLSASSVQGFQQFHAEACLSN</sequence>
<accession>A0A6J5U809</accession>
<reference evidence="4 5" key="1">
    <citation type="submission" date="2020-05" db="EMBL/GenBank/DDBJ databases">
        <authorList>
            <person name="Campoy J."/>
            <person name="Schneeberger K."/>
            <person name="Spophaly S."/>
        </authorList>
    </citation>
    <scope>NUCLEOTIDE SEQUENCE [LARGE SCALE GENOMIC DNA]</scope>
    <source>
        <strain evidence="4">PruArmRojPasFocal</strain>
    </source>
</reference>
<evidence type="ECO:0000313" key="5">
    <source>
        <dbReference type="Proteomes" id="UP000507222"/>
    </source>
</evidence>
<dbReference type="Proteomes" id="UP000507222">
    <property type="component" value="Unassembled WGS sequence"/>
</dbReference>
<protein>
    <recommendedName>
        <fullName evidence="3">Serine-threonine/tyrosine-protein kinase catalytic domain-containing protein</fullName>
    </recommendedName>
</protein>
<dbReference type="EMBL" id="CAEKDK010000003">
    <property type="protein sequence ID" value="CAB4272491.1"/>
    <property type="molecule type" value="Genomic_DNA"/>
</dbReference>
<feature type="domain" description="Serine-threonine/tyrosine-protein kinase catalytic" evidence="3">
    <location>
        <begin position="55"/>
        <end position="97"/>
    </location>
</feature>
<keyword evidence="1" id="KW-0067">ATP-binding</keyword>
<evidence type="ECO:0000256" key="2">
    <source>
        <dbReference type="SAM" id="SignalP"/>
    </source>
</evidence>
<dbReference type="InterPro" id="IPR001245">
    <property type="entry name" value="Ser-Thr/Tyr_kinase_cat_dom"/>
</dbReference>
<dbReference type="PROSITE" id="PS00107">
    <property type="entry name" value="PROTEIN_KINASE_ATP"/>
    <property type="match status" value="1"/>
</dbReference>
<dbReference type="PANTHER" id="PTHR45631">
    <property type="entry name" value="OS07G0107800 PROTEIN-RELATED"/>
    <property type="match status" value="1"/>
</dbReference>
<evidence type="ECO:0000313" key="4">
    <source>
        <dbReference type="EMBL" id="CAB4272491.1"/>
    </source>
</evidence>
<dbReference type="SUPFAM" id="SSF56112">
    <property type="entry name" value="Protein kinase-like (PK-like)"/>
    <property type="match status" value="1"/>
</dbReference>
<dbReference type="InterPro" id="IPR017441">
    <property type="entry name" value="Protein_kinase_ATP_BS"/>
</dbReference>
<organism evidence="4 5">
    <name type="scientific">Prunus armeniaca</name>
    <name type="common">Apricot</name>
    <name type="synonym">Armeniaca vulgaris</name>
    <dbReference type="NCBI Taxonomy" id="36596"/>
    <lineage>
        <taxon>Eukaryota</taxon>
        <taxon>Viridiplantae</taxon>
        <taxon>Streptophyta</taxon>
        <taxon>Embryophyta</taxon>
        <taxon>Tracheophyta</taxon>
        <taxon>Spermatophyta</taxon>
        <taxon>Magnoliopsida</taxon>
        <taxon>eudicotyledons</taxon>
        <taxon>Gunneridae</taxon>
        <taxon>Pentapetalae</taxon>
        <taxon>rosids</taxon>
        <taxon>fabids</taxon>
        <taxon>Rosales</taxon>
        <taxon>Rosaceae</taxon>
        <taxon>Amygdaloideae</taxon>
        <taxon>Amygdaleae</taxon>
        <taxon>Prunus</taxon>
    </lineage>
</organism>
<proteinExistence type="predicted"/>
<dbReference type="InterPro" id="IPR011009">
    <property type="entry name" value="Kinase-like_dom_sf"/>
</dbReference>
<keyword evidence="2" id="KW-0732">Signal</keyword>
<dbReference type="GO" id="GO:0005524">
    <property type="term" value="F:ATP binding"/>
    <property type="evidence" value="ECO:0007669"/>
    <property type="project" value="UniProtKB-UniRule"/>
</dbReference>
<keyword evidence="1" id="KW-0547">Nucleotide-binding</keyword>
<dbReference type="PANTHER" id="PTHR45631:SF190">
    <property type="entry name" value="PROTEIN KINASE DOMAIN-CONTAINING PROTEIN"/>
    <property type="match status" value="1"/>
</dbReference>
<evidence type="ECO:0000256" key="1">
    <source>
        <dbReference type="PROSITE-ProRule" id="PRU10141"/>
    </source>
</evidence>
<gene>
    <name evidence="4" type="ORF">CURHAP_LOCUS19132</name>
</gene>
<dbReference type="AlphaFoldDB" id="A0A6J5U809"/>
<dbReference type="GO" id="GO:0004672">
    <property type="term" value="F:protein kinase activity"/>
    <property type="evidence" value="ECO:0007669"/>
    <property type="project" value="InterPro"/>
</dbReference>
<name>A0A6J5U809_PRUAR</name>
<feature type="binding site" evidence="1">
    <location>
        <position position="80"/>
    </location>
    <ligand>
        <name>ATP</name>
        <dbReference type="ChEBI" id="CHEBI:30616"/>
    </ligand>
</feature>
<dbReference type="Pfam" id="PF07714">
    <property type="entry name" value="PK_Tyr_Ser-Thr"/>
    <property type="match status" value="1"/>
</dbReference>
<dbReference type="Gene3D" id="3.30.200.20">
    <property type="entry name" value="Phosphorylase Kinase, domain 1"/>
    <property type="match status" value="1"/>
</dbReference>
<evidence type="ECO:0000259" key="3">
    <source>
        <dbReference type="Pfam" id="PF07714"/>
    </source>
</evidence>
<feature type="signal peptide" evidence="2">
    <location>
        <begin position="1"/>
        <end position="29"/>
    </location>
</feature>